<feature type="chain" id="PRO_5039358004" description="Lipoprotein" evidence="1">
    <location>
        <begin position="20"/>
        <end position="119"/>
    </location>
</feature>
<dbReference type="AlphaFoldDB" id="A0A9D0ZPF4"/>
<evidence type="ECO:0008006" key="4">
    <source>
        <dbReference type="Google" id="ProtNLM"/>
    </source>
</evidence>
<evidence type="ECO:0000313" key="3">
    <source>
        <dbReference type="Proteomes" id="UP000886786"/>
    </source>
</evidence>
<comment type="caution">
    <text evidence="2">The sequence shown here is derived from an EMBL/GenBank/DDBJ whole genome shotgun (WGS) entry which is preliminary data.</text>
</comment>
<gene>
    <name evidence="2" type="ORF">IAB27_00365</name>
</gene>
<evidence type="ECO:0000313" key="2">
    <source>
        <dbReference type="EMBL" id="HIQ90071.1"/>
    </source>
</evidence>
<accession>A0A9D0ZPF4</accession>
<keyword evidence="1" id="KW-0732">Signal</keyword>
<sequence>MLRKILIVCLLAIILPGCGNQTEEKEIKVVRLDDSAVSEDEFKASYSDCSISVSDNIKDKNNNYLFMCNVYMNNGDVYSSSMRIGTFTKMNLDMDCNKISKIEYSVLLDTEEDKLYSTG</sequence>
<feature type="signal peptide" evidence="1">
    <location>
        <begin position="1"/>
        <end position="19"/>
    </location>
</feature>
<organism evidence="2 3">
    <name type="scientific">Candidatus Coprosoma intestinipullorum</name>
    <dbReference type="NCBI Taxonomy" id="2840752"/>
    <lineage>
        <taxon>Bacteria</taxon>
        <taxon>Bacillati</taxon>
        <taxon>Bacillota</taxon>
        <taxon>Bacillota incertae sedis</taxon>
        <taxon>Candidatus Coprosoma</taxon>
    </lineage>
</organism>
<dbReference type="EMBL" id="DVFV01000010">
    <property type="protein sequence ID" value="HIQ90071.1"/>
    <property type="molecule type" value="Genomic_DNA"/>
</dbReference>
<name>A0A9D0ZPF4_9FIRM</name>
<protein>
    <recommendedName>
        <fullName evidence="4">Lipoprotein</fullName>
    </recommendedName>
</protein>
<reference evidence="2" key="2">
    <citation type="journal article" date="2021" name="PeerJ">
        <title>Extensive microbial diversity within the chicken gut microbiome revealed by metagenomics and culture.</title>
        <authorList>
            <person name="Gilroy R."/>
            <person name="Ravi A."/>
            <person name="Getino M."/>
            <person name="Pursley I."/>
            <person name="Horton D.L."/>
            <person name="Alikhan N.F."/>
            <person name="Baker D."/>
            <person name="Gharbi K."/>
            <person name="Hall N."/>
            <person name="Watson M."/>
            <person name="Adriaenssens E.M."/>
            <person name="Foster-Nyarko E."/>
            <person name="Jarju S."/>
            <person name="Secka A."/>
            <person name="Antonio M."/>
            <person name="Oren A."/>
            <person name="Chaudhuri R.R."/>
            <person name="La Ragione R."/>
            <person name="Hildebrand F."/>
            <person name="Pallen M.J."/>
        </authorList>
    </citation>
    <scope>NUCLEOTIDE SEQUENCE</scope>
    <source>
        <strain evidence="2">CHK147-3167</strain>
    </source>
</reference>
<reference evidence="2" key="1">
    <citation type="submission" date="2020-10" db="EMBL/GenBank/DDBJ databases">
        <authorList>
            <person name="Gilroy R."/>
        </authorList>
    </citation>
    <scope>NUCLEOTIDE SEQUENCE</scope>
    <source>
        <strain evidence="2">CHK147-3167</strain>
    </source>
</reference>
<evidence type="ECO:0000256" key="1">
    <source>
        <dbReference type="SAM" id="SignalP"/>
    </source>
</evidence>
<proteinExistence type="predicted"/>
<dbReference type="Proteomes" id="UP000886786">
    <property type="component" value="Unassembled WGS sequence"/>
</dbReference>